<dbReference type="PROSITE" id="PS50206">
    <property type="entry name" value="RHODANESE_3"/>
    <property type="match status" value="1"/>
</dbReference>
<keyword evidence="1" id="KW-0472">Membrane</keyword>
<dbReference type="STRING" id="34059.A9308_00900"/>
<keyword evidence="4" id="KW-0808">Transferase</keyword>
<dbReference type="RefSeq" id="WP_067055410.1">
    <property type="nucleotide sequence ID" value="NZ_CP171125.1"/>
</dbReference>
<keyword evidence="1" id="KW-1133">Transmembrane helix</keyword>
<dbReference type="InterPro" id="IPR050229">
    <property type="entry name" value="GlpE_sulfurtransferase"/>
</dbReference>
<dbReference type="CDD" id="cd00158">
    <property type="entry name" value="RHOD"/>
    <property type="match status" value="1"/>
</dbReference>
<dbReference type="EMBL" id="UGQA01000001">
    <property type="protein sequence ID" value="STY95379.1"/>
    <property type="molecule type" value="Genomic_DNA"/>
</dbReference>
<feature type="transmembrane region" description="Helical" evidence="1">
    <location>
        <begin position="12"/>
        <end position="28"/>
    </location>
</feature>
<evidence type="ECO:0000256" key="1">
    <source>
        <dbReference type="SAM" id="Phobius"/>
    </source>
</evidence>
<dbReference type="OrthoDB" id="9808735at2"/>
<dbReference type="Proteomes" id="UP000092508">
    <property type="component" value="Unassembled WGS sequence"/>
</dbReference>
<evidence type="ECO:0000313" key="5">
    <source>
        <dbReference type="Proteomes" id="UP000092508"/>
    </source>
</evidence>
<dbReference type="SUPFAM" id="SSF52821">
    <property type="entry name" value="Rhodanese/Cell cycle control phosphatase"/>
    <property type="match status" value="1"/>
</dbReference>
<keyword evidence="1" id="KW-0812">Transmembrane</keyword>
<dbReference type="PANTHER" id="PTHR43031">
    <property type="entry name" value="FAD-DEPENDENT OXIDOREDUCTASE"/>
    <property type="match status" value="1"/>
</dbReference>
<reference evidence="3 5" key="1">
    <citation type="submission" date="2016-06" db="EMBL/GenBank/DDBJ databases">
        <title>Draft genome of Moraxella atlantae CCUG 66109.</title>
        <authorList>
            <person name="Salva-Serra F."/>
            <person name="Engstrom-Jakobsson H."/>
            <person name="Thorell K."/>
            <person name="Gonzales-Siles L."/>
            <person name="Karlsson R."/>
            <person name="Boulund F."/>
            <person name="Engstrand L."/>
            <person name="Kristiansson E."/>
            <person name="Moore E."/>
        </authorList>
    </citation>
    <scope>NUCLEOTIDE SEQUENCE [LARGE SCALE GENOMIC DNA]</scope>
    <source>
        <strain evidence="3 5">CCUG 66109</strain>
    </source>
</reference>
<organism evidence="3 5">
    <name type="scientific">Faucicola atlantae</name>
    <dbReference type="NCBI Taxonomy" id="34059"/>
    <lineage>
        <taxon>Bacteria</taxon>
        <taxon>Pseudomonadati</taxon>
        <taxon>Pseudomonadota</taxon>
        <taxon>Gammaproteobacteria</taxon>
        <taxon>Moraxellales</taxon>
        <taxon>Moraxellaceae</taxon>
        <taxon>Faucicola</taxon>
    </lineage>
</organism>
<dbReference type="GO" id="GO:0016740">
    <property type="term" value="F:transferase activity"/>
    <property type="evidence" value="ECO:0007669"/>
    <property type="project" value="UniProtKB-KW"/>
</dbReference>
<dbReference type="Gene3D" id="3.40.250.10">
    <property type="entry name" value="Rhodanese-like domain"/>
    <property type="match status" value="1"/>
</dbReference>
<dbReference type="InterPro" id="IPR001763">
    <property type="entry name" value="Rhodanese-like_dom"/>
</dbReference>
<protein>
    <submittedName>
        <fullName evidence="3">Rhodanese</fullName>
    </submittedName>
    <submittedName>
        <fullName evidence="4">Thiosulfate sulfurtransferase</fullName>
    </submittedName>
</protein>
<dbReference type="InterPro" id="IPR036873">
    <property type="entry name" value="Rhodanese-like_dom_sf"/>
</dbReference>
<accession>A0A1B8Q8W0</accession>
<name>A0A1B8Q8W0_9GAMM</name>
<gene>
    <name evidence="4" type="primary">yibN</name>
    <name evidence="3" type="ORF">A9308_00900</name>
    <name evidence="4" type="ORF">NCTC11091_01173</name>
</gene>
<evidence type="ECO:0000313" key="4">
    <source>
        <dbReference type="EMBL" id="STY95379.1"/>
    </source>
</evidence>
<feature type="domain" description="Rhodanese" evidence="2">
    <location>
        <begin position="47"/>
        <end position="133"/>
    </location>
</feature>
<dbReference type="SMART" id="SM00450">
    <property type="entry name" value="RHOD"/>
    <property type="match status" value="1"/>
</dbReference>
<dbReference type="EMBL" id="LZMZ01000052">
    <property type="protein sequence ID" value="OBX73690.1"/>
    <property type="molecule type" value="Genomic_DNA"/>
</dbReference>
<proteinExistence type="predicted"/>
<dbReference type="PANTHER" id="PTHR43031:SF18">
    <property type="entry name" value="RHODANESE-RELATED SULFURTRANSFERASES"/>
    <property type="match status" value="1"/>
</dbReference>
<evidence type="ECO:0000313" key="6">
    <source>
        <dbReference type="Proteomes" id="UP000255193"/>
    </source>
</evidence>
<evidence type="ECO:0000313" key="3">
    <source>
        <dbReference type="EMBL" id="OBX73690.1"/>
    </source>
</evidence>
<sequence length="133" mass="14921">MERWFEFMGRHPFLFGTLFALIVMYFMLETRRSGKKISPNAIGMMVNEQNAQLIDIRSKKEFDAGHIKGSRNIPFTDFKNHLDSLKTQSQPIVVVCQMGMTSGAAVALLGKDNVYRLDGGIANWQAAGLPLVK</sequence>
<reference evidence="4 6" key="2">
    <citation type="submission" date="2018-06" db="EMBL/GenBank/DDBJ databases">
        <authorList>
            <consortium name="Pathogen Informatics"/>
            <person name="Doyle S."/>
        </authorList>
    </citation>
    <scope>NUCLEOTIDE SEQUENCE [LARGE SCALE GENOMIC DNA]</scope>
    <source>
        <strain evidence="4 6">NCTC11091</strain>
    </source>
</reference>
<dbReference type="AlphaFoldDB" id="A0A1B8Q8W0"/>
<dbReference type="Pfam" id="PF00581">
    <property type="entry name" value="Rhodanese"/>
    <property type="match status" value="1"/>
</dbReference>
<dbReference type="Proteomes" id="UP000255193">
    <property type="component" value="Unassembled WGS sequence"/>
</dbReference>
<evidence type="ECO:0000259" key="2">
    <source>
        <dbReference type="PROSITE" id="PS50206"/>
    </source>
</evidence>